<dbReference type="SUPFAM" id="SSF49879">
    <property type="entry name" value="SMAD/FHA domain"/>
    <property type="match status" value="1"/>
</dbReference>
<evidence type="ECO:0000256" key="13">
    <source>
        <dbReference type="ARBA" id="ARBA00023306"/>
    </source>
</evidence>
<evidence type="ECO:0000256" key="1">
    <source>
        <dbReference type="ARBA" id="ARBA00004123"/>
    </source>
</evidence>
<feature type="region of interest" description="Disordered" evidence="14">
    <location>
        <begin position="1232"/>
        <end position="1491"/>
    </location>
</feature>
<feature type="compositionally biased region" description="Polar residues" evidence="14">
    <location>
        <begin position="368"/>
        <end position="379"/>
    </location>
</feature>
<evidence type="ECO:0000256" key="14">
    <source>
        <dbReference type="SAM" id="MobiDB-lite"/>
    </source>
</evidence>
<dbReference type="PANTHER" id="PTHR23196:SF34">
    <property type="entry name" value="MEDIATOR OF DNA DAMAGE CHECKPOINT PROTEIN 1"/>
    <property type="match status" value="1"/>
</dbReference>
<dbReference type="InterPro" id="IPR000253">
    <property type="entry name" value="FHA_dom"/>
</dbReference>
<dbReference type="InterPro" id="IPR036420">
    <property type="entry name" value="BRCT_dom_sf"/>
</dbReference>
<dbReference type="PANTHER" id="PTHR23196">
    <property type="entry name" value="PAX TRANSCRIPTION ACTIVATION DOMAIN INTERACTING PROTEIN"/>
    <property type="match status" value="1"/>
</dbReference>
<dbReference type="InterPro" id="IPR008984">
    <property type="entry name" value="SMAD_FHA_dom_sf"/>
</dbReference>
<evidence type="ECO:0000256" key="9">
    <source>
        <dbReference type="ARBA" id="ARBA00022843"/>
    </source>
</evidence>
<feature type="region of interest" description="Disordered" evidence="14">
    <location>
        <begin position="132"/>
        <end position="202"/>
    </location>
</feature>
<feature type="compositionally biased region" description="Basic and acidic residues" evidence="14">
    <location>
        <begin position="740"/>
        <end position="750"/>
    </location>
</feature>
<keyword evidence="8" id="KW-0227">DNA damage</keyword>
<gene>
    <name evidence="17" type="ORF">CHS0354_022431</name>
</gene>
<feature type="domain" description="FHA" evidence="15">
    <location>
        <begin position="51"/>
        <end position="100"/>
    </location>
</feature>
<dbReference type="Gene3D" id="3.40.50.10190">
    <property type="entry name" value="BRCT domain"/>
    <property type="match status" value="2"/>
</dbReference>
<feature type="region of interest" description="Disordered" evidence="14">
    <location>
        <begin position="1039"/>
        <end position="1142"/>
    </location>
</feature>
<keyword evidence="10" id="KW-0007">Acetylation</keyword>
<evidence type="ECO:0000313" key="17">
    <source>
        <dbReference type="EMBL" id="KAK3599859.1"/>
    </source>
</evidence>
<evidence type="ECO:0000256" key="3">
    <source>
        <dbReference type="ARBA" id="ARBA00015014"/>
    </source>
</evidence>
<evidence type="ECO:0000256" key="6">
    <source>
        <dbReference type="ARBA" id="ARBA00022553"/>
    </source>
</evidence>
<evidence type="ECO:0000256" key="5">
    <source>
        <dbReference type="ARBA" id="ARBA00022499"/>
    </source>
</evidence>
<dbReference type="InterPro" id="IPR051579">
    <property type="entry name" value="DDR_Transcriptional_Reg"/>
</dbReference>
<evidence type="ECO:0000259" key="15">
    <source>
        <dbReference type="PROSITE" id="PS50006"/>
    </source>
</evidence>
<evidence type="ECO:0000256" key="7">
    <source>
        <dbReference type="ARBA" id="ARBA00022737"/>
    </source>
</evidence>
<dbReference type="GO" id="GO:0005634">
    <property type="term" value="C:nucleus"/>
    <property type="evidence" value="ECO:0007669"/>
    <property type="project" value="UniProtKB-SubCell"/>
</dbReference>
<feature type="compositionally biased region" description="Basic and acidic residues" evidence="14">
    <location>
        <begin position="1069"/>
        <end position="1093"/>
    </location>
</feature>
<evidence type="ECO:0000256" key="10">
    <source>
        <dbReference type="ARBA" id="ARBA00022990"/>
    </source>
</evidence>
<dbReference type="Proteomes" id="UP001195483">
    <property type="component" value="Unassembled WGS sequence"/>
</dbReference>
<feature type="domain" description="BRCT" evidence="16">
    <location>
        <begin position="1591"/>
        <end position="1681"/>
    </location>
</feature>
<sequence>MADLDQTQAINLYDLEDETDEEQDNRPVAHLKVPCQKGFPGRIFPLYEGDNLIGRQDTCSICLPLKALSRKHACIEIRGDNHMICDKNSRNRTRRGKMFLLPEVRYEIKHNDTFMFGDVNCVYLVGSKVNDGDDTGSETESESMFHTVPDEINDDEVSTDRTKVVTPKSSSKKEELVDQSDASSDMLEPSQPNIPVAKGNRGRPGLFAVDMDSEQDWEKDKNLTVKETPAVGRTRATFTGTLILPESESDTEDELACPTLAMEDTFHESARKKILEAATQVYVTESDHEEKDDSPSKSLLGAATQAYPNFNERSNIKSKRLRDLNLLDAATQAYTAVSDTDEESDSSEVLCETVANIDAAVDLGPTQAYSSFGESSTSKQLKKDGKERLVEKKHDDDEEEELIIEEEEEDEIVKNLFMSPTLACDNVLSIPENEEESEKESTAGKSDNYSATRVIIEDEADTQSLDAAKKVKVEEREEATQVFAEDKTTQVFIEGITHDDATQVFDDLPAKTGKQKAEPEEDTTQVCTDVVLTLAVTDAALCVVDESHSRNLRNARTPKHKPNEATQVFLENNITLPIPDATVAVSEEATVAINEVEDNITQKGTILSSENDATQVFTAEETFILEVPDEKPARTAERVRQKKDREVDDVVTGDSEGERSTRSKRGKREKESSHEETVTQVNVKVNDVLSKAKTTTRKSGRKSTVAASRKSKGMTLAEEATQAYGKEEEEKMEVPYSNLKKIDNPREQTKENCSSDVRKKMEEFETTQTFILEAKELEKPTQAFVSVATLNSPAFEPTHAYDMAVDELSGEEATQANADEKDHADAIKKIEKKKEPTKRSSRKSKVSAESAGDAPASRQSNIETTMNVTKVENGPEIEEATQAYTEDRDEDDSLPSLQELIQKQDVKRKKREATSSKRISRSQEKVAETPLRGNKQDEDRESNLVSDLLNLPALKQDALAATQAYGMEEDTTPPLSADANSSPEAFLRSPVFPLPSTSPLKPSLASSTRKQSRSPKCVTFTQEEKRVIEPLAVLRDKRTRRSLKIDLSKNEAPGLVSVKRNRTGQMSKNSKEGTDKTAIHGESVDGNKDEKNVPKSNGKVRKSIEGLAVTNDQGEFDNVATAESNKRLKRGSLQPEPAKTGLISKRSRGSDLLGVVEVLQNGDSERRDVKVQNSLLGELAVGDSKKRISGSRSKTKVDKDKDSIGEEKINVTINEPKEISDIENDIVQEENKTYSTRCSKRSQGKQLKDTKTLEQEPLISNVVSNNRTTRRKMSHEKSSNSLLENHNNTEENSSRKSIRGKSSNAKEDTSKDNMTNSVGQDSIKSLNSIAVSDNKTTTTRRRATIATGAAELEQNNQRAAQLRQSKGKAMHQRVGQIEKTSETEKTTAPSPSHSKHKESGTISDITNYEEESSGSPEGPGAEKNRMKKRSKESNDLQQSRRRKRRAEEPSLQTPAKQAKAQDESFTPKGAREKEESGINSPSLRRTSVAPTKPKVMFTGVSDDQGEKIVKDLGGELASSVYTCTHLVTDKIRRTVKMLCCLGRGVPIVSQTWLNSSKQSGMFIDPAPFLLQDSATEKQYKFSLQLSLNKAGTNLMLAGYKVHVTKNVKPEPQQMKDILKCAGAQYLASMPKSMDEKTIVISCDEDKAACTPALNSEIPVVSAEFVLTGILRQEVDINSYPL</sequence>
<dbReference type="CDD" id="cd18441">
    <property type="entry name" value="BRCT_MDC1_rpt2"/>
    <property type="match status" value="1"/>
</dbReference>
<evidence type="ECO:0000259" key="16">
    <source>
        <dbReference type="PROSITE" id="PS50172"/>
    </source>
</evidence>
<feature type="region of interest" description="Disordered" evidence="14">
    <location>
        <begin position="368"/>
        <end position="399"/>
    </location>
</feature>
<feature type="compositionally biased region" description="Polar residues" evidence="14">
    <location>
        <begin position="1353"/>
        <end position="1364"/>
    </location>
</feature>
<dbReference type="CDD" id="cd22665">
    <property type="entry name" value="FHA_MDC1"/>
    <property type="match status" value="1"/>
</dbReference>
<feature type="region of interest" description="Disordered" evidence="14">
    <location>
        <begin position="962"/>
        <end position="1022"/>
    </location>
</feature>
<evidence type="ECO:0000256" key="8">
    <source>
        <dbReference type="ARBA" id="ARBA00022763"/>
    </source>
</evidence>
<feature type="compositionally biased region" description="Basic and acidic residues" evidence="14">
    <location>
        <begin position="285"/>
        <end position="295"/>
    </location>
</feature>
<keyword evidence="9" id="KW-0832">Ubl conjugation</keyword>
<feature type="compositionally biased region" description="Polar residues" evidence="14">
    <location>
        <begin position="1312"/>
        <end position="1335"/>
    </location>
</feature>
<dbReference type="Pfam" id="PF00498">
    <property type="entry name" value="FHA"/>
    <property type="match status" value="1"/>
</dbReference>
<keyword evidence="7" id="KW-0677">Repeat</keyword>
<dbReference type="SUPFAM" id="SSF52113">
    <property type="entry name" value="BRCT domain"/>
    <property type="match status" value="1"/>
</dbReference>
<evidence type="ECO:0000313" key="18">
    <source>
        <dbReference type="Proteomes" id="UP001195483"/>
    </source>
</evidence>
<keyword evidence="4" id="KW-0158">Chromosome</keyword>
<dbReference type="EMBL" id="JAEAOA010001358">
    <property type="protein sequence ID" value="KAK3599859.1"/>
    <property type="molecule type" value="Genomic_DNA"/>
</dbReference>
<feature type="compositionally biased region" description="Polar residues" evidence="14">
    <location>
        <begin position="1477"/>
        <end position="1489"/>
    </location>
</feature>
<feature type="compositionally biased region" description="Basic and acidic residues" evidence="14">
    <location>
        <begin position="668"/>
        <end position="677"/>
    </location>
</feature>
<dbReference type="SMART" id="SM00292">
    <property type="entry name" value="BRCT"/>
    <property type="match status" value="2"/>
</dbReference>
<proteinExistence type="predicted"/>
<dbReference type="PROSITE" id="PS50172">
    <property type="entry name" value="BRCT"/>
    <property type="match status" value="2"/>
</dbReference>
<dbReference type="CDD" id="cd17744">
    <property type="entry name" value="BRCT_MDC1_rpt1"/>
    <property type="match status" value="1"/>
</dbReference>
<evidence type="ECO:0000256" key="11">
    <source>
        <dbReference type="ARBA" id="ARBA00023204"/>
    </source>
</evidence>
<evidence type="ECO:0000256" key="4">
    <source>
        <dbReference type="ARBA" id="ARBA00022454"/>
    </source>
</evidence>
<keyword evidence="12" id="KW-0539">Nucleus</keyword>
<dbReference type="InterPro" id="IPR001357">
    <property type="entry name" value="BRCT_dom"/>
</dbReference>
<evidence type="ECO:0000256" key="12">
    <source>
        <dbReference type="ARBA" id="ARBA00023242"/>
    </source>
</evidence>
<feature type="compositionally biased region" description="Low complexity" evidence="14">
    <location>
        <begin position="994"/>
        <end position="1007"/>
    </location>
</feature>
<dbReference type="GO" id="GO:0006281">
    <property type="term" value="P:DNA repair"/>
    <property type="evidence" value="ECO:0007669"/>
    <property type="project" value="UniProtKB-KW"/>
</dbReference>
<feature type="compositionally biased region" description="Acidic residues" evidence="14">
    <location>
        <begin position="132"/>
        <end position="141"/>
    </location>
</feature>
<evidence type="ECO:0000256" key="2">
    <source>
        <dbReference type="ARBA" id="ARBA00004286"/>
    </source>
</evidence>
<name>A0AAE0SXG3_9BIVA</name>
<feature type="compositionally biased region" description="Polar residues" evidence="14">
    <location>
        <begin position="857"/>
        <end position="870"/>
    </location>
</feature>
<dbReference type="Gene3D" id="2.60.200.20">
    <property type="match status" value="1"/>
</dbReference>
<feature type="domain" description="BRCT" evidence="16">
    <location>
        <begin position="1492"/>
        <end position="1570"/>
    </location>
</feature>
<reference evidence="17" key="2">
    <citation type="journal article" date="2021" name="Genome Biol. Evol.">
        <title>Developing a high-quality reference genome for a parasitic bivalve with doubly uniparental inheritance (Bivalvia: Unionida).</title>
        <authorList>
            <person name="Smith C.H."/>
        </authorList>
    </citation>
    <scope>NUCLEOTIDE SEQUENCE</scope>
    <source>
        <strain evidence="17">CHS0354</strain>
        <tissue evidence="17">Mantle</tissue>
    </source>
</reference>
<protein>
    <recommendedName>
        <fullName evidence="3">Mediator of DNA damage checkpoint protein 1</fullName>
    </recommendedName>
</protein>
<feature type="compositionally biased region" description="Basic and acidic residues" evidence="14">
    <location>
        <begin position="818"/>
        <end position="838"/>
    </location>
</feature>
<feature type="compositionally biased region" description="Basic and acidic residues" evidence="14">
    <location>
        <begin position="381"/>
        <end position="395"/>
    </location>
</feature>
<comment type="caution">
    <text evidence="17">The sequence shown here is derived from an EMBL/GenBank/DDBJ whole genome shotgun (WGS) entry which is preliminary data.</text>
</comment>
<keyword evidence="5" id="KW-1017">Isopeptide bond</keyword>
<reference evidence="17" key="3">
    <citation type="submission" date="2023-05" db="EMBL/GenBank/DDBJ databases">
        <authorList>
            <person name="Smith C.H."/>
        </authorList>
    </citation>
    <scope>NUCLEOTIDE SEQUENCE</scope>
    <source>
        <strain evidence="17">CHS0354</strain>
        <tissue evidence="17">Mantle</tissue>
    </source>
</reference>
<dbReference type="PROSITE" id="PS50006">
    <property type="entry name" value="FHA_DOMAIN"/>
    <property type="match status" value="1"/>
</dbReference>
<dbReference type="GO" id="GO:0005694">
    <property type="term" value="C:chromosome"/>
    <property type="evidence" value="ECO:0007669"/>
    <property type="project" value="UniProtKB-SubCell"/>
</dbReference>
<comment type="subcellular location">
    <subcellularLocation>
        <location evidence="2">Chromosome</location>
    </subcellularLocation>
    <subcellularLocation>
        <location evidence="1">Nucleus</location>
    </subcellularLocation>
</comment>
<dbReference type="Pfam" id="PF16589">
    <property type="entry name" value="BRCT_2"/>
    <property type="match status" value="1"/>
</dbReference>
<reference evidence="17" key="1">
    <citation type="journal article" date="2021" name="Genome Biol. Evol.">
        <title>A High-Quality Reference Genome for a Parasitic Bivalve with Doubly Uniparental Inheritance (Bivalvia: Unionida).</title>
        <authorList>
            <person name="Smith C.H."/>
        </authorList>
    </citation>
    <scope>NUCLEOTIDE SEQUENCE</scope>
    <source>
        <strain evidence="17">CHS0354</strain>
    </source>
</reference>
<feature type="compositionally biased region" description="Basic and acidic residues" evidence="14">
    <location>
        <begin position="628"/>
        <end position="648"/>
    </location>
</feature>
<feature type="region of interest" description="Disordered" evidence="14">
    <location>
        <begin position="805"/>
        <end position="944"/>
    </location>
</feature>
<keyword evidence="6" id="KW-0597">Phosphoprotein</keyword>
<keyword evidence="11" id="KW-0234">DNA repair</keyword>
<feature type="region of interest" description="Disordered" evidence="14">
    <location>
        <begin position="628"/>
        <end position="758"/>
    </location>
</feature>
<keyword evidence="18" id="KW-1185">Reference proteome</keyword>
<feature type="region of interest" description="Disordered" evidence="14">
    <location>
        <begin position="285"/>
        <end position="306"/>
    </location>
</feature>
<keyword evidence="13" id="KW-0131">Cell cycle</keyword>
<organism evidence="17 18">
    <name type="scientific">Potamilus streckersoni</name>
    <dbReference type="NCBI Taxonomy" id="2493646"/>
    <lineage>
        <taxon>Eukaryota</taxon>
        <taxon>Metazoa</taxon>
        <taxon>Spiralia</taxon>
        <taxon>Lophotrochozoa</taxon>
        <taxon>Mollusca</taxon>
        <taxon>Bivalvia</taxon>
        <taxon>Autobranchia</taxon>
        <taxon>Heteroconchia</taxon>
        <taxon>Palaeoheterodonta</taxon>
        <taxon>Unionida</taxon>
        <taxon>Unionoidea</taxon>
        <taxon>Unionidae</taxon>
        <taxon>Ambleminae</taxon>
        <taxon>Lampsilini</taxon>
        <taxon>Potamilus</taxon>
    </lineage>
</organism>
<accession>A0AAE0SXG3</accession>
<dbReference type="Pfam" id="PF16770">
    <property type="entry name" value="RTT107_BRCT_5"/>
    <property type="match status" value="1"/>
</dbReference>